<gene>
    <name evidence="4" type="ORF">MCOR_37067</name>
</gene>
<dbReference type="InterPro" id="IPR011042">
    <property type="entry name" value="6-blade_b-propeller_TolB-like"/>
</dbReference>
<dbReference type="CDD" id="cd19757">
    <property type="entry name" value="Bbox1"/>
    <property type="match status" value="1"/>
</dbReference>
<dbReference type="PANTHER" id="PTHR25462">
    <property type="entry name" value="BONUS, ISOFORM C-RELATED"/>
    <property type="match status" value="1"/>
</dbReference>
<evidence type="ECO:0000313" key="4">
    <source>
        <dbReference type="EMBL" id="CAC5403161.1"/>
    </source>
</evidence>
<evidence type="ECO:0000259" key="3">
    <source>
        <dbReference type="PROSITE" id="PS50119"/>
    </source>
</evidence>
<dbReference type="Gene3D" id="3.30.160.60">
    <property type="entry name" value="Classic Zinc Finger"/>
    <property type="match status" value="1"/>
</dbReference>
<dbReference type="Pfam" id="PF00643">
    <property type="entry name" value="zf-B_box"/>
    <property type="match status" value="1"/>
</dbReference>
<feature type="domain" description="B box-type" evidence="3">
    <location>
        <begin position="66"/>
        <end position="107"/>
    </location>
</feature>
<keyword evidence="1" id="KW-0479">Metal-binding</keyword>
<dbReference type="PROSITE" id="PS50119">
    <property type="entry name" value="ZF_BBOX"/>
    <property type="match status" value="2"/>
</dbReference>
<dbReference type="GO" id="GO:0008270">
    <property type="term" value="F:zinc ion binding"/>
    <property type="evidence" value="ECO:0007669"/>
    <property type="project" value="UniProtKB-KW"/>
</dbReference>
<evidence type="ECO:0000256" key="2">
    <source>
        <dbReference type="SAM" id="Coils"/>
    </source>
</evidence>
<dbReference type="CDD" id="cd19756">
    <property type="entry name" value="Bbox2"/>
    <property type="match status" value="1"/>
</dbReference>
<dbReference type="GO" id="GO:0061630">
    <property type="term" value="F:ubiquitin protein ligase activity"/>
    <property type="evidence" value="ECO:0007669"/>
    <property type="project" value="TreeGrafter"/>
</dbReference>
<dbReference type="Proteomes" id="UP000507470">
    <property type="component" value="Unassembled WGS sequence"/>
</dbReference>
<dbReference type="SUPFAM" id="SSF57845">
    <property type="entry name" value="B-box zinc-binding domain"/>
    <property type="match status" value="1"/>
</dbReference>
<dbReference type="Gene3D" id="2.120.10.30">
    <property type="entry name" value="TolB, C-terminal domain"/>
    <property type="match status" value="1"/>
</dbReference>
<dbReference type="EMBL" id="CACVKT020006686">
    <property type="protein sequence ID" value="CAC5403161.1"/>
    <property type="molecule type" value="Genomic_DNA"/>
</dbReference>
<name>A0A6J8D668_MYTCO</name>
<keyword evidence="2" id="KW-0175">Coiled coil</keyword>
<reference evidence="4 5" key="1">
    <citation type="submission" date="2020-06" db="EMBL/GenBank/DDBJ databases">
        <authorList>
            <person name="Li R."/>
            <person name="Bekaert M."/>
        </authorList>
    </citation>
    <scope>NUCLEOTIDE SEQUENCE [LARGE SCALE GENOMIC DNA]</scope>
    <source>
        <strain evidence="5">wild</strain>
    </source>
</reference>
<accession>A0A6J8D668</accession>
<dbReference type="PANTHER" id="PTHR25462:SF305">
    <property type="entry name" value="RING-TYPE DOMAIN-CONTAINING PROTEIN"/>
    <property type="match status" value="1"/>
</dbReference>
<dbReference type="GO" id="GO:0005654">
    <property type="term" value="C:nucleoplasm"/>
    <property type="evidence" value="ECO:0007669"/>
    <property type="project" value="TreeGrafter"/>
</dbReference>
<sequence>MACVGQVSVSCSLCEEDTRIKWKCLNCDMLMCDKCKEKIHVKFKFAKDHKVVSIHEVGLHAEEIDFSHLSCKNHTRQSCVMFCKSCDCLVCPLCISETHNGHGLVAIGEGYEIKIEKLKSGQMNIRTNIDELQKRKAEMKDVDRNELSKCENTIKKIKDQNVLLKKKVDQHTAKLETEIIKKWEDLHLYTEKGEKEVNLLIGSLESKSLNVNDIIQSLDAKKVFVDGSGLVKSMEEAVTSPCTKFDSIPTFLPGQITAYNIGSLENVSTKDEIKIIKQFDTKISDVFYMAMAAGSEDALWITDQNVLQKVEIEGKSLKIIAQKDIEIYGMAIAPSKDLLLICNGSRLKQISDRTGEVIKSKYEVKGLGITAVHVNSDGKVTVGAFFHQGNPIFTFVRNITRTKNGNTCVVDKLSEDYRGRVVILSEDGDVLNIFNGNPEVNTDKIPFQSMRATTTPSDNIVVSNQDNDNLFFLNSSGNLMRWCDMKKIGIFKILSLCISKSGHIYIGCGKTQGSSDNAKIYEVNTL</sequence>
<evidence type="ECO:0000256" key="1">
    <source>
        <dbReference type="PROSITE-ProRule" id="PRU00024"/>
    </source>
</evidence>
<feature type="domain" description="B box-type" evidence="3">
    <location>
        <begin position="6"/>
        <end position="54"/>
    </location>
</feature>
<keyword evidence="1" id="KW-0863">Zinc-finger</keyword>
<dbReference type="SMART" id="SM00336">
    <property type="entry name" value="BBOX"/>
    <property type="match status" value="2"/>
</dbReference>
<dbReference type="OrthoDB" id="6104337at2759"/>
<evidence type="ECO:0000313" key="5">
    <source>
        <dbReference type="Proteomes" id="UP000507470"/>
    </source>
</evidence>
<keyword evidence="1" id="KW-0862">Zinc</keyword>
<proteinExistence type="predicted"/>
<feature type="coiled-coil region" evidence="2">
    <location>
        <begin position="115"/>
        <end position="174"/>
    </location>
</feature>
<dbReference type="InterPro" id="IPR000315">
    <property type="entry name" value="Znf_B-box"/>
</dbReference>
<dbReference type="InterPro" id="IPR047153">
    <property type="entry name" value="TRIM45/56/19-like"/>
</dbReference>
<protein>
    <recommendedName>
        <fullName evidence="3">B box-type domain-containing protein</fullName>
    </recommendedName>
</protein>
<dbReference type="AlphaFoldDB" id="A0A6J8D668"/>
<keyword evidence="5" id="KW-1185">Reference proteome</keyword>
<organism evidence="4 5">
    <name type="scientific">Mytilus coruscus</name>
    <name type="common">Sea mussel</name>
    <dbReference type="NCBI Taxonomy" id="42192"/>
    <lineage>
        <taxon>Eukaryota</taxon>
        <taxon>Metazoa</taxon>
        <taxon>Spiralia</taxon>
        <taxon>Lophotrochozoa</taxon>
        <taxon>Mollusca</taxon>
        <taxon>Bivalvia</taxon>
        <taxon>Autobranchia</taxon>
        <taxon>Pteriomorphia</taxon>
        <taxon>Mytilida</taxon>
        <taxon>Mytiloidea</taxon>
        <taxon>Mytilidae</taxon>
        <taxon>Mytilinae</taxon>
        <taxon>Mytilus</taxon>
    </lineage>
</organism>
<dbReference type="SUPFAM" id="SSF101898">
    <property type="entry name" value="NHL repeat"/>
    <property type="match status" value="1"/>
</dbReference>